<evidence type="ECO:0000313" key="7">
    <source>
        <dbReference type="Proteomes" id="UP001150062"/>
    </source>
</evidence>
<evidence type="ECO:0000259" key="5">
    <source>
        <dbReference type="PROSITE" id="PS51044"/>
    </source>
</evidence>
<accession>A0ABQ8Y7L4</accession>
<comment type="caution">
    <text evidence="6">The sequence shown here is derived from an EMBL/GenBank/DDBJ whole genome shotgun (WGS) entry which is preliminary data.</text>
</comment>
<dbReference type="Proteomes" id="UP001150062">
    <property type="component" value="Unassembled WGS sequence"/>
</dbReference>
<keyword evidence="3" id="KW-0862">Zinc</keyword>
<proteinExistence type="predicted"/>
<organism evidence="6 7">
    <name type="scientific">Anaeramoeba flamelloides</name>
    <dbReference type="NCBI Taxonomy" id="1746091"/>
    <lineage>
        <taxon>Eukaryota</taxon>
        <taxon>Metamonada</taxon>
        <taxon>Anaeramoebidae</taxon>
        <taxon>Anaeramoeba</taxon>
    </lineage>
</organism>
<keyword evidence="1" id="KW-0479">Metal-binding</keyword>
<evidence type="ECO:0000256" key="1">
    <source>
        <dbReference type="ARBA" id="ARBA00022723"/>
    </source>
</evidence>
<dbReference type="PROSITE" id="PS51044">
    <property type="entry name" value="ZF_SP_RING"/>
    <property type="match status" value="1"/>
</dbReference>
<dbReference type="Pfam" id="PF02891">
    <property type="entry name" value="zf-MIZ"/>
    <property type="match status" value="1"/>
</dbReference>
<dbReference type="PANTHER" id="PTHR10782">
    <property type="entry name" value="ZINC FINGER MIZ DOMAIN-CONTAINING PROTEIN"/>
    <property type="match status" value="1"/>
</dbReference>
<sequence>MNKTNNTRMEKCERFLNSKIEKLQKNEKRKLYQHLKEYYHQRKNVCYQTITKILFGDSLFLRPQHPPMIGPGIVSDHKSLQFIVPKKRVQQIRNENTLLQSHFMLRFLKNEPQHAEESESRNDQKTIFINFTINDEQFRHPIEKPFEIDLRLLNQEKNYLNFQFNDYDFQLVIVFQHMCKIEQQAEQKKRSNLMKIHKNFQIVSVKCPLSNTKIKIPTRSKKCFHLQCFDLCSFLLNAEKTKKWCCPICNKQAKLEDLYIDGYLKKIYKTKGLNLESKIQIFNDGKYKLFIPQIKPKRRFSQQNLVNFEHRQLNFQRLKINSLKKGKENNSRKRNILKIFGSQRDLLKNFANDIQQQKKKQKLSRLPNNQQKQIEETILALRTLSNWKSIQAQKITVKK</sequence>
<dbReference type="EMBL" id="JAOAOG010000198">
    <property type="protein sequence ID" value="KAJ6240791.1"/>
    <property type="molecule type" value="Genomic_DNA"/>
</dbReference>
<dbReference type="CDD" id="cd16650">
    <property type="entry name" value="SP-RING_PIAS-like"/>
    <property type="match status" value="1"/>
</dbReference>
<keyword evidence="2 4" id="KW-0863">Zinc-finger</keyword>
<evidence type="ECO:0000256" key="3">
    <source>
        <dbReference type="ARBA" id="ARBA00022833"/>
    </source>
</evidence>
<name>A0ABQ8Y7L4_9EUKA</name>
<dbReference type="Gene3D" id="3.30.40.10">
    <property type="entry name" value="Zinc/RING finger domain, C3HC4 (zinc finger)"/>
    <property type="match status" value="1"/>
</dbReference>
<evidence type="ECO:0000313" key="6">
    <source>
        <dbReference type="EMBL" id="KAJ6240791.1"/>
    </source>
</evidence>
<reference evidence="6" key="1">
    <citation type="submission" date="2022-08" db="EMBL/GenBank/DDBJ databases">
        <title>Novel sulfate-reducing endosymbionts in the free-living metamonad Anaeramoeba.</title>
        <authorList>
            <person name="Jerlstrom-Hultqvist J."/>
            <person name="Cepicka I."/>
            <person name="Gallot-Lavallee L."/>
            <person name="Salas-Leiva D."/>
            <person name="Curtis B.A."/>
            <person name="Zahonova K."/>
            <person name="Pipaliya S."/>
            <person name="Dacks J."/>
            <person name="Roger A.J."/>
        </authorList>
    </citation>
    <scope>NUCLEOTIDE SEQUENCE</scope>
    <source>
        <strain evidence="6">Schooner1</strain>
    </source>
</reference>
<feature type="domain" description="SP-RING-type" evidence="5">
    <location>
        <begin position="191"/>
        <end position="273"/>
    </location>
</feature>
<evidence type="ECO:0000256" key="4">
    <source>
        <dbReference type="PROSITE-ProRule" id="PRU00452"/>
    </source>
</evidence>
<protein>
    <submittedName>
        <fullName evidence="6">Suppressor of variegation 2-10</fullName>
    </submittedName>
</protein>
<gene>
    <name evidence="6" type="ORF">M0813_23889</name>
</gene>
<keyword evidence="7" id="KW-1185">Reference proteome</keyword>
<dbReference type="InterPro" id="IPR013083">
    <property type="entry name" value="Znf_RING/FYVE/PHD"/>
</dbReference>
<dbReference type="PANTHER" id="PTHR10782:SF4">
    <property type="entry name" value="TONALLI, ISOFORM E"/>
    <property type="match status" value="1"/>
</dbReference>
<evidence type="ECO:0000256" key="2">
    <source>
        <dbReference type="ARBA" id="ARBA00022771"/>
    </source>
</evidence>
<dbReference type="InterPro" id="IPR004181">
    <property type="entry name" value="Znf_MIZ"/>
</dbReference>